<dbReference type="AlphaFoldDB" id="A0A182IKB0"/>
<reference evidence="1" key="1">
    <citation type="submission" date="2022-08" db="UniProtKB">
        <authorList>
            <consortium name="EnsemblMetazoa"/>
        </authorList>
    </citation>
    <scope>IDENTIFICATION</scope>
    <source>
        <strain evidence="1">EBRO</strain>
    </source>
</reference>
<sequence length="164" mass="17371">MLLLLLLLRGIGGVKVPIAGRLRLVMAAGIVLMMVMVGCFGLAGAGTGACGRRLHLQNLLAVAGQQEVRRGATGRRGPPGFLLVFGPRKLAIGMLHFQAPSQRDEPPCRAVPLIFASNGCHTQPAVRGRSVCRTETGANDKTAIVLMMMACFCVIGWKNPGNQL</sequence>
<name>A0A182IKB0_ANOAO</name>
<evidence type="ECO:0000313" key="1">
    <source>
        <dbReference type="EnsemblMetazoa" id="AATE000774-PA.1"/>
    </source>
</evidence>
<protein>
    <submittedName>
        <fullName evidence="1">Uncharacterized protein</fullName>
    </submittedName>
</protein>
<dbReference type="VEuPathDB" id="VectorBase:AATE000774"/>
<organism evidence="1">
    <name type="scientific">Anopheles atroparvus</name>
    <name type="common">European mosquito</name>
    <dbReference type="NCBI Taxonomy" id="41427"/>
    <lineage>
        <taxon>Eukaryota</taxon>
        <taxon>Metazoa</taxon>
        <taxon>Ecdysozoa</taxon>
        <taxon>Arthropoda</taxon>
        <taxon>Hexapoda</taxon>
        <taxon>Insecta</taxon>
        <taxon>Pterygota</taxon>
        <taxon>Neoptera</taxon>
        <taxon>Endopterygota</taxon>
        <taxon>Diptera</taxon>
        <taxon>Nematocera</taxon>
        <taxon>Culicoidea</taxon>
        <taxon>Culicidae</taxon>
        <taxon>Anophelinae</taxon>
        <taxon>Anopheles</taxon>
    </lineage>
</organism>
<proteinExistence type="predicted"/>
<accession>A0A182IKB0</accession>
<dbReference type="EnsemblMetazoa" id="AATE000774-RA">
    <property type="protein sequence ID" value="AATE000774-PA.1"/>
    <property type="gene ID" value="AATE000774"/>
</dbReference>